<protein>
    <recommendedName>
        <fullName evidence="3">Sulfotransferase domain-containing protein</fullName>
    </recommendedName>
</protein>
<evidence type="ECO:0000313" key="4">
    <source>
        <dbReference type="EMBL" id="KAJ8299113.1"/>
    </source>
</evidence>
<feature type="domain" description="Sulfotransferase" evidence="3">
    <location>
        <begin position="62"/>
        <end position="214"/>
    </location>
</feature>
<reference evidence="4 5" key="1">
    <citation type="submission" date="2022-12" db="EMBL/GenBank/DDBJ databases">
        <title>Chromosome-level genome of Tegillarca granosa.</title>
        <authorList>
            <person name="Kim J."/>
        </authorList>
    </citation>
    <scope>NUCLEOTIDE SEQUENCE [LARGE SCALE GENOMIC DNA]</scope>
    <source>
        <strain evidence="4">Teg-2019</strain>
        <tissue evidence="4">Adductor muscle</tissue>
    </source>
</reference>
<feature type="domain" description="Sulfotransferase" evidence="3">
    <location>
        <begin position="217"/>
        <end position="244"/>
    </location>
</feature>
<evidence type="ECO:0000256" key="1">
    <source>
        <dbReference type="ARBA" id="ARBA00005771"/>
    </source>
</evidence>
<dbReference type="InterPro" id="IPR000863">
    <property type="entry name" value="Sulfotransferase_dom"/>
</dbReference>
<dbReference type="SUPFAM" id="SSF52540">
    <property type="entry name" value="P-loop containing nucleoside triphosphate hydrolases"/>
    <property type="match status" value="1"/>
</dbReference>
<accession>A0ABQ9E730</accession>
<dbReference type="InterPro" id="IPR027417">
    <property type="entry name" value="P-loop_NTPase"/>
</dbReference>
<keyword evidence="2" id="KW-0808">Transferase</keyword>
<evidence type="ECO:0000256" key="2">
    <source>
        <dbReference type="ARBA" id="ARBA00022679"/>
    </source>
</evidence>
<name>A0ABQ9E730_TEGGR</name>
<sequence>MWYRVYKMSDDTKHPPKFGEIEIVPQEKLPVYDGVIFPGFPELMTDPGKKLTAVKNLESHSDDILISAYPKSGTHWVSEIVEEIVSGKAEYSKKSKGGLFLEAQPLEELAKMPSPRNLNSHLPFRMLPRKHFELKARTIHVIRNPKDVAVSYYHHAQKDPCCGAITLTWAEYYETYIDNVMYGTWFSYEKEWEKAKKDNPNISVLTLYYEDLKRVRQIGDWKNFFTVAQNEKFDALYEKEMKDSKLKITFT</sequence>
<dbReference type="EMBL" id="JARBDR010000921">
    <property type="protein sequence ID" value="KAJ8299113.1"/>
    <property type="molecule type" value="Genomic_DNA"/>
</dbReference>
<dbReference type="Gene3D" id="3.40.50.300">
    <property type="entry name" value="P-loop containing nucleotide triphosphate hydrolases"/>
    <property type="match status" value="1"/>
</dbReference>
<dbReference type="Pfam" id="PF00685">
    <property type="entry name" value="Sulfotransfer_1"/>
    <property type="match status" value="2"/>
</dbReference>
<organism evidence="4 5">
    <name type="scientific">Tegillarca granosa</name>
    <name type="common">Malaysian cockle</name>
    <name type="synonym">Anadara granosa</name>
    <dbReference type="NCBI Taxonomy" id="220873"/>
    <lineage>
        <taxon>Eukaryota</taxon>
        <taxon>Metazoa</taxon>
        <taxon>Spiralia</taxon>
        <taxon>Lophotrochozoa</taxon>
        <taxon>Mollusca</taxon>
        <taxon>Bivalvia</taxon>
        <taxon>Autobranchia</taxon>
        <taxon>Pteriomorphia</taxon>
        <taxon>Arcoida</taxon>
        <taxon>Arcoidea</taxon>
        <taxon>Arcidae</taxon>
        <taxon>Tegillarca</taxon>
    </lineage>
</organism>
<comment type="caution">
    <text evidence="4">The sequence shown here is derived from an EMBL/GenBank/DDBJ whole genome shotgun (WGS) entry which is preliminary data.</text>
</comment>
<evidence type="ECO:0000259" key="3">
    <source>
        <dbReference type="Pfam" id="PF00685"/>
    </source>
</evidence>
<dbReference type="PANTHER" id="PTHR11783">
    <property type="entry name" value="SULFOTRANSFERASE SULT"/>
    <property type="match status" value="1"/>
</dbReference>
<gene>
    <name evidence="4" type="ORF">KUTeg_023173</name>
</gene>
<comment type="similarity">
    <text evidence="1">Belongs to the sulfotransferase 1 family.</text>
</comment>
<keyword evidence="5" id="KW-1185">Reference proteome</keyword>
<proteinExistence type="inferred from homology"/>
<dbReference type="Proteomes" id="UP001217089">
    <property type="component" value="Unassembled WGS sequence"/>
</dbReference>
<evidence type="ECO:0000313" key="5">
    <source>
        <dbReference type="Proteomes" id="UP001217089"/>
    </source>
</evidence>